<evidence type="ECO:0008006" key="4">
    <source>
        <dbReference type="Google" id="ProtNLM"/>
    </source>
</evidence>
<keyword evidence="1" id="KW-0812">Transmembrane</keyword>
<keyword evidence="1" id="KW-0472">Membrane</keyword>
<organism evidence="2 3">
    <name type="scientific">Clostridium sardiniense</name>
    <name type="common">Clostridium absonum</name>
    <dbReference type="NCBI Taxonomy" id="29369"/>
    <lineage>
        <taxon>Bacteria</taxon>
        <taxon>Bacillati</taxon>
        <taxon>Bacillota</taxon>
        <taxon>Clostridia</taxon>
        <taxon>Eubacteriales</taxon>
        <taxon>Clostridiaceae</taxon>
        <taxon>Clostridium</taxon>
    </lineage>
</organism>
<accession>A0ABS7KTQ0</accession>
<feature type="transmembrane region" description="Helical" evidence="1">
    <location>
        <begin position="7"/>
        <end position="28"/>
    </location>
</feature>
<protein>
    <recommendedName>
        <fullName evidence="4">DUF3592 domain-containing protein</fullName>
    </recommendedName>
</protein>
<evidence type="ECO:0000313" key="2">
    <source>
        <dbReference type="EMBL" id="MBY0754032.1"/>
    </source>
</evidence>
<proteinExistence type="predicted"/>
<feature type="transmembrane region" description="Helical" evidence="1">
    <location>
        <begin position="123"/>
        <end position="145"/>
    </location>
</feature>
<keyword evidence="3" id="KW-1185">Reference proteome</keyword>
<sequence length="151" mass="17496">MKRKARKYIVILIGILVLVLPFLPYKIARTLDNSDYTMIKVYHSQMAGFAAKGHNLEGESIYGNTPKLTTFTEGNPKYIDFDFYGTFKEDKNNNTKFEVKKWYPSSGYVRLYDTVLWEKYLRIIYMIIVIPTGISLITAMIFGIGKVKEKI</sequence>
<name>A0ABS7KTQ0_CLOSR</name>
<comment type="caution">
    <text evidence="2">The sequence shown here is derived from an EMBL/GenBank/DDBJ whole genome shotgun (WGS) entry which is preliminary data.</text>
</comment>
<dbReference type="Proteomes" id="UP001299068">
    <property type="component" value="Unassembled WGS sequence"/>
</dbReference>
<evidence type="ECO:0000313" key="3">
    <source>
        <dbReference type="Proteomes" id="UP001299068"/>
    </source>
</evidence>
<keyword evidence="1" id="KW-1133">Transmembrane helix</keyword>
<reference evidence="2 3" key="1">
    <citation type="journal article" date="2021" name="Cell Host Microbe">
        <title>in vivo commensal control of Clostridioides difficile virulence.</title>
        <authorList>
            <person name="Girinathan B.P."/>
            <person name="Dibenedetto N."/>
            <person name="Worley J.N."/>
            <person name="Peltier J."/>
            <person name="Arrieta-Ortiz M.L."/>
            <person name="Rupa Christinal Immanuel S."/>
            <person name="Lavin R."/>
            <person name="Delaney M.L."/>
            <person name="Cummins C."/>
            <person name="Hoffmann M."/>
            <person name="Luo Y."/>
            <person name="Gonzalez-Escalona N."/>
            <person name="Allard M."/>
            <person name="Onderdonk A.B."/>
            <person name="Gerber G.K."/>
            <person name="Sonenshein A.L."/>
            <person name="Baliga N."/>
            <person name="Dupuy B."/>
            <person name="Bry L."/>
        </authorList>
    </citation>
    <scope>NUCLEOTIDE SEQUENCE [LARGE SCALE GENOMIC DNA]</scope>
    <source>
        <strain evidence="2 3">DSM 599</strain>
    </source>
</reference>
<gene>
    <name evidence="2" type="ORF">K5V21_01050</name>
</gene>
<evidence type="ECO:0000256" key="1">
    <source>
        <dbReference type="SAM" id="Phobius"/>
    </source>
</evidence>
<dbReference type="EMBL" id="JAIKTU010000001">
    <property type="protein sequence ID" value="MBY0754032.1"/>
    <property type="molecule type" value="Genomic_DNA"/>
</dbReference>
<dbReference type="RefSeq" id="WP_221858405.1">
    <property type="nucleotide sequence ID" value="NZ_JAIKTU010000001.1"/>
</dbReference>